<dbReference type="InterPro" id="IPR007387">
    <property type="entry name" value="TRAP_DctQ"/>
</dbReference>
<protein>
    <submittedName>
        <fullName evidence="11">TRAP transporter small permease</fullName>
    </submittedName>
</protein>
<dbReference type="PANTHER" id="PTHR35011:SF10">
    <property type="entry name" value="TRAP TRANSPORTER SMALL PERMEASE PROTEIN"/>
    <property type="match status" value="1"/>
</dbReference>
<evidence type="ECO:0000256" key="8">
    <source>
        <dbReference type="ARBA" id="ARBA00038436"/>
    </source>
</evidence>
<evidence type="ECO:0000313" key="11">
    <source>
        <dbReference type="EMBL" id="UOQ60298.1"/>
    </source>
</evidence>
<keyword evidence="12" id="KW-1185">Reference proteome</keyword>
<keyword evidence="5 9" id="KW-0812">Transmembrane</keyword>
<comment type="similarity">
    <text evidence="8">Belongs to the TRAP transporter small permease family.</text>
</comment>
<name>A0ABY4FVK0_9MICO</name>
<comment type="subcellular location">
    <subcellularLocation>
        <location evidence="1">Cell inner membrane</location>
        <topology evidence="1">Multi-pass membrane protein</topology>
    </subcellularLocation>
</comment>
<proteinExistence type="inferred from homology"/>
<keyword evidence="4" id="KW-0997">Cell inner membrane</keyword>
<organism evidence="11 12">
    <name type="scientific">Leucobacter rhizosphaerae</name>
    <dbReference type="NCBI Taxonomy" id="2932245"/>
    <lineage>
        <taxon>Bacteria</taxon>
        <taxon>Bacillati</taxon>
        <taxon>Actinomycetota</taxon>
        <taxon>Actinomycetes</taxon>
        <taxon>Micrococcales</taxon>
        <taxon>Microbacteriaceae</taxon>
        <taxon>Leucobacter</taxon>
    </lineage>
</organism>
<reference evidence="11 12" key="1">
    <citation type="submission" date="2022-04" db="EMBL/GenBank/DDBJ databases">
        <title>Leucobacter sp. isolated from rhizosphere of onion.</title>
        <authorList>
            <person name="Won M."/>
            <person name="Lee C.-M."/>
            <person name="Woen H.-Y."/>
            <person name="Kwon S.-W."/>
        </authorList>
    </citation>
    <scope>NUCLEOTIDE SEQUENCE [LARGE SCALE GENOMIC DNA]</scope>
    <source>
        <strain evidence="11 12">H25R-14</strain>
    </source>
</reference>
<accession>A0ABY4FVK0</accession>
<keyword evidence="3" id="KW-1003">Cell membrane</keyword>
<dbReference type="RefSeq" id="WP_244685816.1">
    <property type="nucleotide sequence ID" value="NZ_CP095043.1"/>
</dbReference>
<evidence type="ECO:0000256" key="3">
    <source>
        <dbReference type="ARBA" id="ARBA00022475"/>
    </source>
</evidence>
<dbReference type="InterPro" id="IPR055348">
    <property type="entry name" value="DctQ"/>
</dbReference>
<evidence type="ECO:0000313" key="12">
    <source>
        <dbReference type="Proteomes" id="UP000831775"/>
    </source>
</evidence>
<dbReference type="Proteomes" id="UP000831775">
    <property type="component" value="Chromosome"/>
</dbReference>
<dbReference type="Pfam" id="PF04290">
    <property type="entry name" value="DctQ"/>
    <property type="match status" value="1"/>
</dbReference>
<feature type="domain" description="Tripartite ATP-independent periplasmic transporters DctQ component" evidence="10">
    <location>
        <begin position="48"/>
        <end position="179"/>
    </location>
</feature>
<feature type="transmembrane region" description="Helical" evidence="9">
    <location>
        <begin position="37"/>
        <end position="61"/>
    </location>
</feature>
<feature type="transmembrane region" description="Helical" evidence="9">
    <location>
        <begin position="112"/>
        <end position="136"/>
    </location>
</feature>
<evidence type="ECO:0000256" key="9">
    <source>
        <dbReference type="SAM" id="Phobius"/>
    </source>
</evidence>
<evidence type="ECO:0000256" key="5">
    <source>
        <dbReference type="ARBA" id="ARBA00022692"/>
    </source>
</evidence>
<evidence type="ECO:0000259" key="10">
    <source>
        <dbReference type="Pfam" id="PF04290"/>
    </source>
</evidence>
<feature type="transmembrane region" description="Helical" evidence="9">
    <location>
        <begin position="156"/>
        <end position="176"/>
    </location>
</feature>
<evidence type="ECO:0000256" key="1">
    <source>
        <dbReference type="ARBA" id="ARBA00004429"/>
    </source>
</evidence>
<dbReference type="PANTHER" id="PTHR35011">
    <property type="entry name" value="2,3-DIKETO-L-GULONATE TRAP TRANSPORTER SMALL PERMEASE PROTEIN YIAM"/>
    <property type="match status" value="1"/>
</dbReference>
<evidence type="ECO:0000256" key="6">
    <source>
        <dbReference type="ARBA" id="ARBA00022989"/>
    </source>
</evidence>
<evidence type="ECO:0000256" key="2">
    <source>
        <dbReference type="ARBA" id="ARBA00022448"/>
    </source>
</evidence>
<evidence type="ECO:0000256" key="4">
    <source>
        <dbReference type="ARBA" id="ARBA00022519"/>
    </source>
</evidence>
<keyword evidence="6 9" id="KW-1133">Transmembrane helix</keyword>
<keyword evidence="2" id="KW-0813">Transport</keyword>
<sequence length="195" mass="20587">MSTSPVPDSTALAAGAPGTAAAATGIDRALQRLSAGLGVLAASALVVLMLATVVDVLVRWISRSSVPGMIEVAETALVTSVFLGLAWTSMQGGHVAVTIVTDRLRPRMARIVSSLIWLLNAGMLAWMTVASVLRAIQSTTLNETRFGLVQWSVWPLRWIIAVGLLLWTVVAIVNLVRVLGGRTAYGEDTEVIADV</sequence>
<keyword evidence="7 9" id="KW-0472">Membrane</keyword>
<dbReference type="EMBL" id="CP095043">
    <property type="protein sequence ID" value="UOQ60298.1"/>
    <property type="molecule type" value="Genomic_DNA"/>
</dbReference>
<evidence type="ECO:0000256" key="7">
    <source>
        <dbReference type="ARBA" id="ARBA00023136"/>
    </source>
</evidence>
<gene>
    <name evidence="11" type="ORF">MUN76_14885</name>
</gene>